<dbReference type="Proteomes" id="UP000317318">
    <property type="component" value="Chromosome"/>
</dbReference>
<proteinExistence type="predicted"/>
<dbReference type="AlphaFoldDB" id="A0A517QYP7"/>
<name>A0A517QYP7_9PLAN</name>
<evidence type="ECO:0000313" key="2">
    <source>
        <dbReference type="Proteomes" id="UP000317318"/>
    </source>
</evidence>
<gene>
    <name evidence="1" type="ORF">Pan189_11240</name>
</gene>
<organism evidence="1 2">
    <name type="scientific">Stratiformator vulcanicus</name>
    <dbReference type="NCBI Taxonomy" id="2527980"/>
    <lineage>
        <taxon>Bacteria</taxon>
        <taxon>Pseudomonadati</taxon>
        <taxon>Planctomycetota</taxon>
        <taxon>Planctomycetia</taxon>
        <taxon>Planctomycetales</taxon>
        <taxon>Planctomycetaceae</taxon>
        <taxon>Stratiformator</taxon>
    </lineage>
</organism>
<protein>
    <submittedName>
        <fullName evidence="1">Uncharacterized protein</fullName>
    </submittedName>
</protein>
<dbReference type="EMBL" id="CP036268">
    <property type="protein sequence ID" value="QDT36761.1"/>
    <property type="molecule type" value="Genomic_DNA"/>
</dbReference>
<keyword evidence="2" id="KW-1185">Reference proteome</keyword>
<dbReference type="OrthoDB" id="215252at2"/>
<sequence>MSRSPQRRQTAGLTSVFILLAVFSGSVAFAAAPISIREFKEMAPKYPIFAEGRTTLTLEGRRASSGGTLLKFENFDVRFRPVEGEFPLFRNRNANAQVRGYMVRVDGGFEFRVEQIEEKPSDLDRFKNERVLIDGSDPDALRDFAERVRERAAFYDDDQLRAMADAALARSIELRRRLLARDDAAGRVELAEELEGKTSKTRLAAELRHEAWRIRRNEIPAKKFDERRAFAESIRKELTGADKVLNPYPRELAADYQDDPLRNYADVKDEERASLHRLFYIETLLSAFDAKATADGRNGAEIAKLIEASIPERTDVAAAYRARAVEYRTRHAAELTREEVVAFAAELRAGKEAQKADQVLRDWLASRTTLLRRDGAGGLVRAASEYTDLLGDQETAATLLLEAAKQSPDSEEVAAALAKLGYEESATGWLSPAEVAARKTARESASTPDAIAIGMRIDDVVRILGRPDAISRTVSASQLHEIYIYRTGGSRLAVHFLRYSGDDLTKSRVVGQQVVP</sequence>
<dbReference type="RefSeq" id="WP_145362939.1">
    <property type="nucleotide sequence ID" value="NZ_CP036268.1"/>
</dbReference>
<reference evidence="1 2" key="1">
    <citation type="submission" date="2019-02" db="EMBL/GenBank/DDBJ databases">
        <title>Deep-cultivation of Planctomycetes and their phenomic and genomic characterization uncovers novel biology.</title>
        <authorList>
            <person name="Wiegand S."/>
            <person name="Jogler M."/>
            <person name="Boedeker C."/>
            <person name="Pinto D."/>
            <person name="Vollmers J."/>
            <person name="Rivas-Marin E."/>
            <person name="Kohn T."/>
            <person name="Peeters S.H."/>
            <person name="Heuer A."/>
            <person name="Rast P."/>
            <person name="Oberbeckmann S."/>
            <person name="Bunk B."/>
            <person name="Jeske O."/>
            <person name="Meyerdierks A."/>
            <person name="Storesund J.E."/>
            <person name="Kallscheuer N."/>
            <person name="Luecker S."/>
            <person name="Lage O.M."/>
            <person name="Pohl T."/>
            <person name="Merkel B.J."/>
            <person name="Hornburger P."/>
            <person name="Mueller R.-W."/>
            <person name="Bruemmer F."/>
            <person name="Labrenz M."/>
            <person name="Spormann A.M."/>
            <person name="Op den Camp H."/>
            <person name="Overmann J."/>
            <person name="Amann R."/>
            <person name="Jetten M.S.M."/>
            <person name="Mascher T."/>
            <person name="Medema M.H."/>
            <person name="Devos D.P."/>
            <person name="Kaster A.-K."/>
            <person name="Ovreas L."/>
            <person name="Rohde M."/>
            <person name="Galperin M.Y."/>
            <person name="Jogler C."/>
        </authorList>
    </citation>
    <scope>NUCLEOTIDE SEQUENCE [LARGE SCALE GENOMIC DNA]</scope>
    <source>
        <strain evidence="1 2">Pan189</strain>
    </source>
</reference>
<accession>A0A517QYP7</accession>
<evidence type="ECO:0000313" key="1">
    <source>
        <dbReference type="EMBL" id="QDT36761.1"/>
    </source>
</evidence>
<dbReference type="KEGG" id="svp:Pan189_11240"/>